<organism evidence="1 2">
    <name type="scientific">Desulfonema magnum</name>
    <dbReference type="NCBI Taxonomy" id="45655"/>
    <lineage>
        <taxon>Bacteria</taxon>
        <taxon>Pseudomonadati</taxon>
        <taxon>Thermodesulfobacteriota</taxon>
        <taxon>Desulfobacteria</taxon>
        <taxon>Desulfobacterales</taxon>
        <taxon>Desulfococcaceae</taxon>
        <taxon>Desulfonema</taxon>
    </lineage>
</organism>
<evidence type="ECO:0000313" key="1">
    <source>
        <dbReference type="EMBL" id="QTA91678.1"/>
    </source>
</evidence>
<accession>A0A975GT25</accession>
<dbReference type="AlphaFoldDB" id="A0A975GT25"/>
<proteinExistence type="predicted"/>
<keyword evidence="2" id="KW-1185">Reference proteome</keyword>
<gene>
    <name evidence="1" type="ORF">dnm_077510</name>
</gene>
<dbReference type="EMBL" id="CP061800">
    <property type="protein sequence ID" value="QTA91678.1"/>
    <property type="molecule type" value="Genomic_DNA"/>
</dbReference>
<reference evidence="1" key="1">
    <citation type="journal article" date="2021" name="Microb. Physiol.">
        <title>Proteogenomic Insights into the Physiology of Marine, Sulfate-Reducing, Filamentous Desulfonema limicola and Desulfonema magnum.</title>
        <authorList>
            <person name="Schnaars V."/>
            <person name="Wohlbrand L."/>
            <person name="Scheve S."/>
            <person name="Hinrichs C."/>
            <person name="Reinhardt R."/>
            <person name="Rabus R."/>
        </authorList>
    </citation>
    <scope>NUCLEOTIDE SEQUENCE</scope>
    <source>
        <strain evidence="1">4be13</strain>
    </source>
</reference>
<name>A0A975GT25_9BACT</name>
<sequence>MKNDKCPRKRAWRFFLTAKHTKHTENYFLNMLSATQRHKVTS</sequence>
<evidence type="ECO:0000313" key="2">
    <source>
        <dbReference type="Proteomes" id="UP000663722"/>
    </source>
</evidence>
<protein>
    <submittedName>
        <fullName evidence="1">Uncharacterized protein</fullName>
    </submittedName>
</protein>
<dbReference type="KEGG" id="dmm:dnm_077510"/>
<dbReference type="Proteomes" id="UP000663722">
    <property type="component" value="Chromosome"/>
</dbReference>